<proteinExistence type="predicted"/>
<name>A0A8C0WCL8_CASCN</name>
<dbReference type="AlphaFoldDB" id="A0A8C0WCL8"/>
<feature type="compositionally biased region" description="Low complexity" evidence="1">
    <location>
        <begin position="20"/>
        <end position="44"/>
    </location>
</feature>
<organism evidence="2">
    <name type="scientific">Castor canadensis</name>
    <name type="common">American beaver</name>
    <dbReference type="NCBI Taxonomy" id="51338"/>
    <lineage>
        <taxon>Eukaryota</taxon>
        <taxon>Metazoa</taxon>
        <taxon>Chordata</taxon>
        <taxon>Craniata</taxon>
        <taxon>Vertebrata</taxon>
        <taxon>Euteleostomi</taxon>
        <taxon>Mammalia</taxon>
        <taxon>Eutheria</taxon>
        <taxon>Euarchontoglires</taxon>
        <taxon>Glires</taxon>
        <taxon>Rodentia</taxon>
        <taxon>Castorimorpha</taxon>
        <taxon>Castoridae</taxon>
        <taxon>Castor</taxon>
    </lineage>
</organism>
<sequence>VSTTSIRTCVVPDRGGEPPSKAVSLNLSSGSSSRSSSFSSTSSGYFLPSLRLRVRTWKWEFGLIL</sequence>
<reference evidence="2" key="1">
    <citation type="submission" date="2023-09" db="UniProtKB">
        <authorList>
            <consortium name="Ensembl"/>
        </authorList>
    </citation>
    <scope>IDENTIFICATION</scope>
</reference>
<feature type="region of interest" description="Disordered" evidence="1">
    <location>
        <begin position="1"/>
        <end position="44"/>
    </location>
</feature>
<evidence type="ECO:0000313" key="2">
    <source>
        <dbReference type="Ensembl" id="ENSCCNP00000009391.1"/>
    </source>
</evidence>
<dbReference type="Ensembl" id="ENSCCNT00000012356.1">
    <property type="protein sequence ID" value="ENSCCNP00000009391.1"/>
    <property type="gene ID" value="ENSCCNG00000009906.1"/>
</dbReference>
<protein>
    <submittedName>
        <fullName evidence="2">Uncharacterized protein</fullName>
    </submittedName>
</protein>
<accession>A0A8C0WCL8</accession>
<evidence type="ECO:0000256" key="1">
    <source>
        <dbReference type="SAM" id="MobiDB-lite"/>
    </source>
</evidence>